<dbReference type="PANTHER" id="PTHR30469">
    <property type="entry name" value="MULTIDRUG RESISTANCE PROTEIN MDTA"/>
    <property type="match status" value="1"/>
</dbReference>
<dbReference type="Gene3D" id="2.40.50.100">
    <property type="match status" value="1"/>
</dbReference>
<dbReference type="Gene3D" id="2.40.30.170">
    <property type="match status" value="1"/>
</dbReference>
<dbReference type="SUPFAM" id="SSF111369">
    <property type="entry name" value="HlyD-like secretion proteins"/>
    <property type="match status" value="1"/>
</dbReference>
<name>A0A1Y6CKD0_9PROT</name>
<dbReference type="InterPro" id="IPR058625">
    <property type="entry name" value="MdtA-like_BSH"/>
</dbReference>
<dbReference type="EMBL" id="FWZX01000031">
    <property type="protein sequence ID" value="SMF72534.1"/>
    <property type="molecule type" value="Genomic_DNA"/>
</dbReference>
<protein>
    <submittedName>
        <fullName evidence="4">RND family efflux transporter, MFP subunit</fullName>
    </submittedName>
</protein>
<sequence length="282" mass="30209">MVRHLRLPVLLLACGAACLVPAVVRGAHAEEALPALQQSQPDMQATAEGYRARGVLEPEQEATLSSELDGRVTALPFDEGQRFKKGAALVELDCGLYRARLAATQADREVARLQYESDKQLAKLNSIGDLELRQSAARLRKADADVKMADFMAQRCTVSAPYDGRVVKRLVHEQESVPAGRELIAIVGIGTPDIRLIVPSHWLAWLKAGDRFVFTVDETAARYPAHVKMIGARIDAVSQTLPVIAAFDGAAGKGDAAALVPGMSGTGDFGETAPRTESGLSQ</sequence>
<evidence type="ECO:0000256" key="1">
    <source>
        <dbReference type="ARBA" id="ARBA00009477"/>
    </source>
</evidence>
<dbReference type="GO" id="GO:1990281">
    <property type="term" value="C:efflux pump complex"/>
    <property type="evidence" value="ECO:0007669"/>
    <property type="project" value="TreeGrafter"/>
</dbReference>
<evidence type="ECO:0000259" key="3">
    <source>
        <dbReference type="Pfam" id="PF25917"/>
    </source>
</evidence>
<dbReference type="Pfam" id="PF25917">
    <property type="entry name" value="BSH_RND"/>
    <property type="match status" value="1"/>
</dbReference>
<dbReference type="InterPro" id="IPR006143">
    <property type="entry name" value="RND_pump_MFP"/>
</dbReference>
<accession>A0A1Y6CKD0</accession>
<evidence type="ECO:0000313" key="5">
    <source>
        <dbReference type="Proteomes" id="UP000192917"/>
    </source>
</evidence>
<dbReference type="AlphaFoldDB" id="A0A1Y6CKD0"/>
<keyword evidence="2" id="KW-0732">Signal</keyword>
<dbReference type="NCBIfam" id="TIGR01730">
    <property type="entry name" value="RND_mfp"/>
    <property type="match status" value="1"/>
</dbReference>
<gene>
    <name evidence="4" type="ORF">SAMN05428998_13132</name>
</gene>
<dbReference type="Proteomes" id="UP000192917">
    <property type="component" value="Unassembled WGS sequence"/>
</dbReference>
<organism evidence="4 5">
    <name type="scientific">Tistlia consotensis USBA 355</name>
    <dbReference type="NCBI Taxonomy" id="560819"/>
    <lineage>
        <taxon>Bacteria</taxon>
        <taxon>Pseudomonadati</taxon>
        <taxon>Pseudomonadota</taxon>
        <taxon>Alphaproteobacteria</taxon>
        <taxon>Rhodospirillales</taxon>
        <taxon>Rhodovibrionaceae</taxon>
        <taxon>Tistlia</taxon>
    </lineage>
</organism>
<dbReference type="RefSeq" id="WP_085125685.1">
    <property type="nucleotide sequence ID" value="NZ_FWZX01000031.1"/>
</dbReference>
<reference evidence="4 5" key="1">
    <citation type="submission" date="2017-04" db="EMBL/GenBank/DDBJ databases">
        <authorList>
            <person name="Afonso C.L."/>
            <person name="Miller P.J."/>
            <person name="Scott M.A."/>
            <person name="Spackman E."/>
            <person name="Goraichik I."/>
            <person name="Dimitrov K.M."/>
            <person name="Suarez D.L."/>
            <person name="Swayne D.E."/>
        </authorList>
    </citation>
    <scope>NUCLEOTIDE SEQUENCE [LARGE SCALE GENOMIC DNA]</scope>
    <source>
        <strain evidence="4 5">USBA 355</strain>
    </source>
</reference>
<dbReference type="Gene3D" id="1.10.287.470">
    <property type="entry name" value="Helix hairpin bin"/>
    <property type="match status" value="1"/>
</dbReference>
<dbReference type="STRING" id="560819.SAMN05428998_13132"/>
<dbReference type="GO" id="GO:0015562">
    <property type="term" value="F:efflux transmembrane transporter activity"/>
    <property type="evidence" value="ECO:0007669"/>
    <property type="project" value="TreeGrafter"/>
</dbReference>
<feature type="signal peptide" evidence="2">
    <location>
        <begin position="1"/>
        <end position="29"/>
    </location>
</feature>
<comment type="similarity">
    <text evidence="1">Belongs to the membrane fusion protein (MFP) (TC 8.A.1) family.</text>
</comment>
<keyword evidence="5" id="KW-1185">Reference proteome</keyword>
<feature type="chain" id="PRO_5012486815" evidence="2">
    <location>
        <begin position="30"/>
        <end position="282"/>
    </location>
</feature>
<feature type="domain" description="Multidrug resistance protein MdtA-like barrel-sandwich hybrid" evidence="3">
    <location>
        <begin position="61"/>
        <end position="187"/>
    </location>
</feature>
<evidence type="ECO:0000256" key="2">
    <source>
        <dbReference type="SAM" id="SignalP"/>
    </source>
</evidence>
<evidence type="ECO:0000313" key="4">
    <source>
        <dbReference type="EMBL" id="SMF72534.1"/>
    </source>
</evidence>
<proteinExistence type="inferred from homology"/>